<dbReference type="AlphaFoldDB" id="A0A4P9XHE7"/>
<reference evidence="4" key="1">
    <citation type="journal article" date="2018" name="Nat. Microbiol.">
        <title>Leveraging single-cell genomics to expand the fungal tree of life.</title>
        <authorList>
            <person name="Ahrendt S.R."/>
            <person name="Quandt C.A."/>
            <person name="Ciobanu D."/>
            <person name="Clum A."/>
            <person name="Salamov A."/>
            <person name="Andreopoulos B."/>
            <person name="Cheng J.F."/>
            <person name="Woyke T."/>
            <person name="Pelin A."/>
            <person name="Henrissat B."/>
            <person name="Reynolds N.K."/>
            <person name="Benny G.L."/>
            <person name="Smith M.E."/>
            <person name="James T.Y."/>
            <person name="Grigoriev I.V."/>
        </authorList>
    </citation>
    <scope>NUCLEOTIDE SEQUENCE [LARGE SCALE GENOMIC DNA]</scope>
    <source>
        <strain evidence="4">RSA 1356</strain>
    </source>
</reference>
<name>A0A4P9XHE7_9FUNG</name>
<sequence length="382" mass="42691">MASMLGYDSGAHVSSRHTIVRRYRPMTDSDWSHIPEVEIKKKLPLVDNLDYIAQVKYRNQEGMAVCSIFDHSDWQIKHIAEHIADGRNTPGLAVISANSFPKLEVTPDIKGRYCSIATWLPSMSLKEYLRNKDSTERNKLLPVIAFQLISAIRYLGSMEFYYSNIGPESIRIRDGMADGVPYVILTDLHMITGVYKERYGTLSITTPQGNEPEGYENERGYRPPEDYRASDDDNMHTISARKRISWMLGATIYDALAGVPPYGFTKTSTGITPWKDGELENVMLGLKTSNQTCLPAEISNPHLDTLMENMMTCFAGNRSTISELNLELVEKLADGSNIKLANEGIIKGTLSMAGAALDLINPFTRHHESTTKVPGSQQAHKI</sequence>
<evidence type="ECO:0000313" key="3">
    <source>
        <dbReference type="EMBL" id="RKP05104.1"/>
    </source>
</evidence>
<dbReference type="SUPFAM" id="SSF56112">
    <property type="entry name" value="Protein kinase-like (PK-like)"/>
    <property type="match status" value="1"/>
</dbReference>
<proteinExistence type="predicted"/>
<dbReference type="GO" id="GO:0005524">
    <property type="term" value="F:ATP binding"/>
    <property type="evidence" value="ECO:0007669"/>
    <property type="project" value="InterPro"/>
</dbReference>
<accession>A0A4P9XHE7</accession>
<protein>
    <recommendedName>
        <fullName evidence="2">Protein kinase domain-containing protein</fullName>
    </recommendedName>
</protein>
<feature type="domain" description="Protein kinase" evidence="2">
    <location>
        <begin position="1"/>
        <end position="332"/>
    </location>
</feature>
<dbReference type="InterPro" id="IPR000719">
    <property type="entry name" value="Prot_kinase_dom"/>
</dbReference>
<dbReference type="GO" id="GO:0004672">
    <property type="term" value="F:protein kinase activity"/>
    <property type="evidence" value="ECO:0007669"/>
    <property type="project" value="InterPro"/>
</dbReference>
<evidence type="ECO:0000256" key="1">
    <source>
        <dbReference type="SAM" id="MobiDB-lite"/>
    </source>
</evidence>
<dbReference type="PROSITE" id="PS50011">
    <property type="entry name" value="PROTEIN_KINASE_DOM"/>
    <property type="match status" value="1"/>
</dbReference>
<organism evidence="3 4">
    <name type="scientific">Thamnocephalis sphaerospora</name>
    <dbReference type="NCBI Taxonomy" id="78915"/>
    <lineage>
        <taxon>Eukaryota</taxon>
        <taxon>Fungi</taxon>
        <taxon>Fungi incertae sedis</taxon>
        <taxon>Zoopagomycota</taxon>
        <taxon>Zoopagomycotina</taxon>
        <taxon>Zoopagomycetes</taxon>
        <taxon>Zoopagales</taxon>
        <taxon>Sigmoideomycetaceae</taxon>
        <taxon>Thamnocephalis</taxon>
    </lineage>
</organism>
<dbReference type="EMBL" id="KZ993267">
    <property type="protein sequence ID" value="RKP05104.1"/>
    <property type="molecule type" value="Genomic_DNA"/>
</dbReference>
<dbReference type="InterPro" id="IPR011009">
    <property type="entry name" value="Kinase-like_dom_sf"/>
</dbReference>
<keyword evidence="4" id="KW-1185">Reference proteome</keyword>
<feature type="compositionally biased region" description="Basic and acidic residues" evidence="1">
    <location>
        <begin position="216"/>
        <end position="232"/>
    </location>
</feature>
<feature type="region of interest" description="Disordered" evidence="1">
    <location>
        <begin position="205"/>
        <end position="232"/>
    </location>
</feature>
<evidence type="ECO:0000313" key="4">
    <source>
        <dbReference type="Proteomes" id="UP000271241"/>
    </source>
</evidence>
<dbReference type="Proteomes" id="UP000271241">
    <property type="component" value="Unassembled WGS sequence"/>
</dbReference>
<evidence type="ECO:0000259" key="2">
    <source>
        <dbReference type="PROSITE" id="PS50011"/>
    </source>
</evidence>
<dbReference type="OrthoDB" id="4062651at2759"/>
<gene>
    <name evidence="3" type="ORF">THASP1DRAFT_33063</name>
</gene>
<dbReference type="Gene3D" id="1.10.510.10">
    <property type="entry name" value="Transferase(Phosphotransferase) domain 1"/>
    <property type="match status" value="1"/>
</dbReference>